<evidence type="ECO:0000313" key="2">
    <source>
        <dbReference type="Proteomes" id="UP000324800"/>
    </source>
</evidence>
<evidence type="ECO:0000313" key="1">
    <source>
        <dbReference type="EMBL" id="KAA6364488.1"/>
    </source>
</evidence>
<accession>A0A5J4U2B2</accession>
<dbReference type="AlphaFoldDB" id="A0A5J4U2B2"/>
<organism evidence="1 2">
    <name type="scientific">Streblomastix strix</name>
    <dbReference type="NCBI Taxonomy" id="222440"/>
    <lineage>
        <taxon>Eukaryota</taxon>
        <taxon>Metamonada</taxon>
        <taxon>Preaxostyla</taxon>
        <taxon>Oxymonadida</taxon>
        <taxon>Streblomastigidae</taxon>
        <taxon>Streblomastix</taxon>
    </lineage>
</organism>
<sequence>MHLLFERTYHSAASTETYLTWSFVWIRVCQLKIKFSSWTSFYRVQCGPVLMSPKNYVNRVSILPAIDSFIFLQIENASGLTAYFT</sequence>
<feature type="non-terminal residue" evidence="1">
    <location>
        <position position="85"/>
    </location>
</feature>
<protein>
    <submittedName>
        <fullName evidence="1">Uncharacterized protein</fullName>
    </submittedName>
</protein>
<reference evidence="1 2" key="1">
    <citation type="submission" date="2019-03" db="EMBL/GenBank/DDBJ databases">
        <title>Single cell metagenomics reveals metabolic interactions within the superorganism composed of flagellate Streblomastix strix and complex community of Bacteroidetes bacteria on its surface.</title>
        <authorList>
            <person name="Treitli S.C."/>
            <person name="Kolisko M."/>
            <person name="Husnik F."/>
            <person name="Keeling P."/>
            <person name="Hampl V."/>
        </authorList>
    </citation>
    <scope>NUCLEOTIDE SEQUENCE [LARGE SCALE GENOMIC DNA]</scope>
    <source>
        <strain evidence="1">ST1C</strain>
    </source>
</reference>
<name>A0A5J4U2B2_9EUKA</name>
<dbReference type="EMBL" id="SNRW01021594">
    <property type="protein sequence ID" value="KAA6364488.1"/>
    <property type="molecule type" value="Genomic_DNA"/>
</dbReference>
<gene>
    <name evidence="1" type="ORF">EZS28_039985</name>
</gene>
<comment type="caution">
    <text evidence="1">The sequence shown here is derived from an EMBL/GenBank/DDBJ whole genome shotgun (WGS) entry which is preliminary data.</text>
</comment>
<dbReference type="Proteomes" id="UP000324800">
    <property type="component" value="Unassembled WGS sequence"/>
</dbReference>
<proteinExistence type="predicted"/>